<evidence type="ECO:0000313" key="3">
    <source>
        <dbReference type="Proteomes" id="UP000597761"/>
    </source>
</evidence>
<keyword evidence="3" id="KW-1185">Reference proteome</keyword>
<dbReference type="InterPro" id="IPR011009">
    <property type="entry name" value="Kinase-like_dom_sf"/>
</dbReference>
<dbReference type="EMBL" id="BMJI01000001">
    <property type="protein sequence ID" value="GGC78233.1"/>
    <property type="molecule type" value="Genomic_DNA"/>
</dbReference>
<dbReference type="Gene3D" id="3.90.1200.10">
    <property type="match status" value="1"/>
</dbReference>
<organism evidence="2 3">
    <name type="scientific">Tersicoccus solisilvae</name>
    <dbReference type="NCBI Taxonomy" id="1882339"/>
    <lineage>
        <taxon>Bacteria</taxon>
        <taxon>Bacillati</taxon>
        <taxon>Actinomycetota</taxon>
        <taxon>Actinomycetes</taxon>
        <taxon>Micrococcales</taxon>
        <taxon>Micrococcaceae</taxon>
        <taxon>Tersicoccus</taxon>
    </lineage>
</organism>
<evidence type="ECO:0000259" key="1">
    <source>
        <dbReference type="Pfam" id="PF01636"/>
    </source>
</evidence>
<protein>
    <recommendedName>
        <fullName evidence="1">Aminoglycoside phosphotransferase domain-containing protein</fullName>
    </recommendedName>
</protein>
<sequence length="280" mass="30997">MSDALTAEQRRLLSSWLGDWEQVADLSWPLQDITVLHGCTATDDVVIKASPTTHHIAREIRAHRRMVGSLAGRTPRLLHADREHRILVTRYLPGELVQGTDAERDPETYRQAGQLLARLHGAGSDHVNAGYDGAALDKIGDLIRRAEGLVDADQLAAIRSRAARHRLEPRPVTATHGDYQPRNWLIHDGVVSVIDWGRAGYRPWVSDLIRLAHQLTGSTVLWEALLAGYGRDPADEPGAWLLDNLLQSVGTVVWAHDVGDPVFEAEGRAMVARVLDRWGS</sequence>
<dbReference type="Proteomes" id="UP000597761">
    <property type="component" value="Unassembled WGS sequence"/>
</dbReference>
<dbReference type="InterPro" id="IPR002575">
    <property type="entry name" value="Aminoglycoside_PTrfase"/>
</dbReference>
<feature type="domain" description="Aminoglycoside phosphotransferase" evidence="1">
    <location>
        <begin position="53"/>
        <end position="232"/>
    </location>
</feature>
<dbReference type="RefSeq" id="WP_188664706.1">
    <property type="nucleotide sequence ID" value="NZ_BMJI01000001.1"/>
</dbReference>
<dbReference type="PANTHER" id="PTHR21310:SF15">
    <property type="entry name" value="AMINOGLYCOSIDE PHOSPHOTRANSFERASE DOMAIN-CONTAINING PROTEIN"/>
    <property type="match status" value="1"/>
</dbReference>
<name>A0ABQ1NIU1_9MICC</name>
<gene>
    <name evidence="2" type="ORF">GCM10011512_00970</name>
</gene>
<evidence type="ECO:0000313" key="2">
    <source>
        <dbReference type="EMBL" id="GGC78233.1"/>
    </source>
</evidence>
<comment type="caution">
    <text evidence="2">The sequence shown here is derived from an EMBL/GenBank/DDBJ whole genome shotgun (WGS) entry which is preliminary data.</text>
</comment>
<dbReference type="PANTHER" id="PTHR21310">
    <property type="entry name" value="AMINOGLYCOSIDE PHOSPHOTRANSFERASE-RELATED-RELATED"/>
    <property type="match status" value="1"/>
</dbReference>
<reference evidence="3" key="1">
    <citation type="journal article" date="2019" name="Int. J. Syst. Evol. Microbiol.">
        <title>The Global Catalogue of Microorganisms (GCM) 10K type strain sequencing project: providing services to taxonomists for standard genome sequencing and annotation.</title>
        <authorList>
            <consortium name="The Broad Institute Genomics Platform"/>
            <consortium name="The Broad Institute Genome Sequencing Center for Infectious Disease"/>
            <person name="Wu L."/>
            <person name="Ma J."/>
        </authorList>
    </citation>
    <scope>NUCLEOTIDE SEQUENCE [LARGE SCALE GENOMIC DNA]</scope>
    <source>
        <strain evidence="3">CGMCC 1.15480</strain>
    </source>
</reference>
<dbReference type="SUPFAM" id="SSF56112">
    <property type="entry name" value="Protein kinase-like (PK-like)"/>
    <property type="match status" value="1"/>
</dbReference>
<accession>A0ABQ1NIU1</accession>
<proteinExistence type="predicted"/>
<dbReference type="InterPro" id="IPR051678">
    <property type="entry name" value="AGP_Transferase"/>
</dbReference>
<dbReference type="Pfam" id="PF01636">
    <property type="entry name" value="APH"/>
    <property type="match status" value="1"/>
</dbReference>